<dbReference type="Proteomes" id="UP001454086">
    <property type="component" value="Unassembled WGS sequence"/>
</dbReference>
<dbReference type="Pfam" id="PF02129">
    <property type="entry name" value="Peptidase_S15"/>
    <property type="match status" value="1"/>
</dbReference>
<reference evidence="3 4" key="1">
    <citation type="submission" date="2024-03" db="EMBL/GenBank/DDBJ databases">
        <title>Human intestinal bacterial collection.</title>
        <authorList>
            <person name="Pauvert C."/>
            <person name="Hitch T.C.A."/>
            <person name="Clavel T."/>
        </authorList>
    </citation>
    <scope>NUCLEOTIDE SEQUENCE [LARGE SCALE GENOMIC DNA]</scope>
    <source>
        <strain evidence="3 4">CLA-SR-H021</strain>
    </source>
</reference>
<evidence type="ECO:0000313" key="3">
    <source>
        <dbReference type="EMBL" id="MEQ2426933.1"/>
    </source>
</evidence>
<evidence type="ECO:0000256" key="1">
    <source>
        <dbReference type="ARBA" id="ARBA00022801"/>
    </source>
</evidence>
<organism evidence="3 4">
    <name type="scientific">Enterocloster hominis</name>
    <name type="common">ex Hitch et al. 2024</name>
    <dbReference type="NCBI Taxonomy" id="1917870"/>
    <lineage>
        <taxon>Bacteria</taxon>
        <taxon>Bacillati</taxon>
        <taxon>Bacillota</taxon>
        <taxon>Clostridia</taxon>
        <taxon>Lachnospirales</taxon>
        <taxon>Lachnospiraceae</taxon>
        <taxon>Enterocloster</taxon>
    </lineage>
</organism>
<dbReference type="SMART" id="SM00939">
    <property type="entry name" value="PepX_C"/>
    <property type="match status" value="1"/>
</dbReference>
<evidence type="ECO:0000259" key="2">
    <source>
        <dbReference type="SMART" id="SM00939"/>
    </source>
</evidence>
<name>A0ABV1DAW7_9FIRM</name>
<keyword evidence="4" id="KW-1185">Reference proteome</keyword>
<dbReference type="Gene3D" id="2.60.120.260">
    <property type="entry name" value="Galactose-binding domain-like"/>
    <property type="match status" value="1"/>
</dbReference>
<dbReference type="Gene3D" id="3.40.50.1820">
    <property type="entry name" value="alpha/beta hydrolase"/>
    <property type="match status" value="1"/>
</dbReference>
<dbReference type="InterPro" id="IPR000383">
    <property type="entry name" value="Xaa-Pro-like_dom"/>
</dbReference>
<dbReference type="PANTHER" id="PTHR43056">
    <property type="entry name" value="PEPTIDASE S9 PROLYL OLIGOPEPTIDASE"/>
    <property type="match status" value="1"/>
</dbReference>
<dbReference type="InterPro" id="IPR008979">
    <property type="entry name" value="Galactose-bd-like_sf"/>
</dbReference>
<proteinExistence type="predicted"/>
<comment type="caution">
    <text evidence="3">The sequence shown here is derived from an EMBL/GenBank/DDBJ whole genome shotgun (WGS) entry which is preliminary data.</text>
</comment>
<dbReference type="SUPFAM" id="SSF53474">
    <property type="entry name" value="alpha/beta-Hydrolases"/>
    <property type="match status" value="1"/>
</dbReference>
<dbReference type="PANTHER" id="PTHR43056:SF10">
    <property type="entry name" value="COCE_NOND FAMILY, PUTATIVE (AFU_ORTHOLOGUE AFUA_7G00600)-RELATED"/>
    <property type="match status" value="1"/>
</dbReference>
<sequence length="747" mass="83581">MEQWNFYLSGILYGVLENRNGRVYHRPLDVYTGKLDDWQELESGNNWYRELGKMDVREALLGLKDYEAGVRGCADGADDCMDGTASCTAGAASYTAGAASCTAGAVSCTAGPSSCKRFITPRGEIFEKKDKDAYVQRNIKFPKDLILESGTIAAFVTPYRDQCAVLVKDGLEDRTILKQWTDINRSPLYAVKPPVTVTIPMRDQVRLAADIYLPAVAVTEENNRNQTPGKVPERIPAVLIRTPYGKGAGASSYFRFVQRGYAVVIQDVRGREDSEGEWLPMYYEVEDGDDTLTWISAQTWSDGNVGMTGGSYLGYVQWAAAASGNPHLKAMLSSVCAGSPFIDVPRRGGCFNSGMLAWAFMVSGQRANPLLMARDDWDEVLDIRPLEELAPKSLGYDIPFLKKWFEHMDYDELWQRGNWKERTKSHRVPALIMSGWFDDNGMGTTEALDLYHDYQEKKVILGPWMHSGNANYDIHGFALGNNALRYDMDLICLAWLEHYLKGVENGIDRTPAVEYYTMGTNQWKTAKNWPVPGTKELSLYLDGSHENAGTGNKGRLSPNAPLTPSLDSYVYDPKNPAVHLVDMSENELEVPGDYAAEEQRPDILCYSTDILSQDLTITGDACAELYLSSDCVDTDLVVRITDVDEDGRSMKLADGVISVRYRNQFHFPEFMEPGTIYPVRIRTTKLSHTFLKGHRLRVTITSSASNFIFPNRNTKDGFNSVEMRVAHNCIHRGGEYASRVVLMQEPE</sequence>
<feature type="domain" description="Xaa-Pro dipeptidyl-peptidase C-terminal" evidence="2">
    <location>
        <begin position="493"/>
        <end position="741"/>
    </location>
</feature>
<dbReference type="NCBIfam" id="TIGR00976">
    <property type="entry name" value="CocE_NonD"/>
    <property type="match status" value="1"/>
</dbReference>
<dbReference type="InterPro" id="IPR013736">
    <property type="entry name" value="Xaa-Pro_dipept_C"/>
</dbReference>
<protein>
    <submittedName>
        <fullName evidence="3">CocE/NonD family hydrolase</fullName>
    </submittedName>
</protein>
<accession>A0ABV1DAW7</accession>
<dbReference type="GO" id="GO:0016787">
    <property type="term" value="F:hydrolase activity"/>
    <property type="evidence" value="ECO:0007669"/>
    <property type="project" value="UniProtKB-KW"/>
</dbReference>
<dbReference type="InterPro" id="IPR050585">
    <property type="entry name" value="Xaa-Pro_dipeptidyl-ppase/CocE"/>
</dbReference>
<dbReference type="InterPro" id="IPR005674">
    <property type="entry name" value="CocE/Ser_esterase"/>
</dbReference>
<dbReference type="RefSeq" id="WP_040381325.1">
    <property type="nucleotide sequence ID" value="NZ_JBBMFM010000080.1"/>
</dbReference>
<dbReference type="Gene3D" id="1.10.3020.10">
    <property type="entry name" value="alpha-amino acid ester hydrolase ( Helical cap domain)"/>
    <property type="match status" value="1"/>
</dbReference>
<dbReference type="EMBL" id="JBBMFM010000080">
    <property type="protein sequence ID" value="MEQ2426933.1"/>
    <property type="molecule type" value="Genomic_DNA"/>
</dbReference>
<keyword evidence="1 3" id="KW-0378">Hydrolase</keyword>
<dbReference type="InterPro" id="IPR029058">
    <property type="entry name" value="AB_hydrolase_fold"/>
</dbReference>
<dbReference type="Pfam" id="PF08530">
    <property type="entry name" value="PepX_C"/>
    <property type="match status" value="1"/>
</dbReference>
<dbReference type="SUPFAM" id="SSF49785">
    <property type="entry name" value="Galactose-binding domain-like"/>
    <property type="match status" value="1"/>
</dbReference>
<evidence type="ECO:0000313" key="4">
    <source>
        <dbReference type="Proteomes" id="UP001454086"/>
    </source>
</evidence>
<gene>
    <name evidence="3" type="ORF">WMQ36_18325</name>
</gene>